<keyword evidence="1" id="KW-0418">Kinase</keyword>
<dbReference type="CDD" id="cd16936">
    <property type="entry name" value="HATPase_RsbW-like"/>
    <property type="match status" value="1"/>
</dbReference>
<sequence>MTTLSVSPLPPVTTELRSWIITNVRELHGLREALLETLEARHLVAAPAFDDRADRVLLVASELATNALVHGLPPSVVRLLLADDCFLIDIADHDMQAVPELRDVEPYDSGGRGLHLARQLSLDVGWYATADAKHIWASFPAVTTRG</sequence>
<dbReference type="Gene3D" id="3.30.565.10">
    <property type="entry name" value="Histidine kinase-like ATPase, C-terminal domain"/>
    <property type="match status" value="1"/>
</dbReference>
<dbReference type="EMBL" id="BSFP01000050">
    <property type="protein sequence ID" value="GLL04772.1"/>
    <property type="molecule type" value="Genomic_DNA"/>
</dbReference>
<proteinExistence type="predicted"/>
<dbReference type="SUPFAM" id="SSF55874">
    <property type="entry name" value="ATPase domain of HSP90 chaperone/DNA topoisomerase II/histidine kinase"/>
    <property type="match status" value="1"/>
</dbReference>
<dbReference type="InterPro" id="IPR050267">
    <property type="entry name" value="Anti-sigma-factor_SerPK"/>
</dbReference>
<dbReference type="PANTHER" id="PTHR35526:SF3">
    <property type="entry name" value="ANTI-SIGMA-F FACTOR RSBW"/>
    <property type="match status" value="1"/>
</dbReference>
<evidence type="ECO:0000259" key="2">
    <source>
        <dbReference type="Pfam" id="PF13581"/>
    </source>
</evidence>
<dbReference type="PANTHER" id="PTHR35526">
    <property type="entry name" value="ANTI-SIGMA-F FACTOR RSBW-RELATED"/>
    <property type="match status" value="1"/>
</dbReference>
<protein>
    <recommendedName>
        <fullName evidence="2">Histidine kinase/HSP90-like ATPase domain-containing protein</fullName>
    </recommendedName>
</protein>
<dbReference type="RefSeq" id="WP_223092669.1">
    <property type="nucleotide sequence ID" value="NZ_BAAAXA010000001.1"/>
</dbReference>
<keyword evidence="1" id="KW-0808">Transferase</keyword>
<dbReference type="InterPro" id="IPR003594">
    <property type="entry name" value="HATPase_dom"/>
</dbReference>
<evidence type="ECO:0000313" key="3">
    <source>
        <dbReference type="EMBL" id="GLL04772.1"/>
    </source>
</evidence>
<dbReference type="InterPro" id="IPR036890">
    <property type="entry name" value="HATPase_C_sf"/>
</dbReference>
<dbReference type="AlphaFoldDB" id="A0A9W6KMI3"/>
<dbReference type="Pfam" id="PF13581">
    <property type="entry name" value="HATPase_c_2"/>
    <property type="match status" value="1"/>
</dbReference>
<keyword evidence="1" id="KW-0723">Serine/threonine-protein kinase</keyword>
<accession>A0A9W6KMI3</accession>
<reference evidence="3" key="1">
    <citation type="journal article" date="2014" name="Int. J. Syst. Evol. Microbiol.">
        <title>Complete genome sequence of Corynebacterium casei LMG S-19264T (=DSM 44701T), isolated from a smear-ripened cheese.</title>
        <authorList>
            <consortium name="US DOE Joint Genome Institute (JGI-PGF)"/>
            <person name="Walter F."/>
            <person name="Albersmeier A."/>
            <person name="Kalinowski J."/>
            <person name="Ruckert C."/>
        </authorList>
    </citation>
    <scope>NUCLEOTIDE SEQUENCE</scope>
    <source>
        <strain evidence="3">VKM Ac-1321</strain>
    </source>
</reference>
<dbReference type="Proteomes" id="UP001143480">
    <property type="component" value="Unassembled WGS sequence"/>
</dbReference>
<evidence type="ECO:0000256" key="1">
    <source>
        <dbReference type="ARBA" id="ARBA00022527"/>
    </source>
</evidence>
<organism evidence="3 4">
    <name type="scientific">Dactylosporangium matsuzakiense</name>
    <dbReference type="NCBI Taxonomy" id="53360"/>
    <lineage>
        <taxon>Bacteria</taxon>
        <taxon>Bacillati</taxon>
        <taxon>Actinomycetota</taxon>
        <taxon>Actinomycetes</taxon>
        <taxon>Micromonosporales</taxon>
        <taxon>Micromonosporaceae</taxon>
        <taxon>Dactylosporangium</taxon>
    </lineage>
</organism>
<keyword evidence="4" id="KW-1185">Reference proteome</keyword>
<name>A0A9W6KMI3_9ACTN</name>
<evidence type="ECO:0000313" key="4">
    <source>
        <dbReference type="Proteomes" id="UP001143480"/>
    </source>
</evidence>
<dbReference type="GO" id="GO:0004674">
    <property type="term" value="F:protein serine/threonine kinase activity"/>
    <property type="evidence" value="ECO:0007669"/>
    <property type="project" value="UniProtKB-KW"/>
</dbReference>
<reference evidence="3" key="2">
    <citation type="submission" date="2023-01" db="EMBL/GenBank/DDBJ databases">
        <authorList>
            <person name="Sun Q."/>
            <person name="Evtushenko L."/>
        </authorList>
    </citation>
    <scope>NUCLEOTIDE SEQUENCE</scope>
    <source>
        <strain evidence="3">VKM Ac-1321</strain>
    </source>
</reference>
<feature type="domain" description="Histidine kinase/HSP90-like ATPase" evidence="2">
    <location>
        <begin position="43"/>
        <end position="136"/>
    </location>
</feature>
<gene>
    <name evidence="3" type="ORF">GCM10017581_065190</name>
</gene>
<comment type="caution">
    <text evidence="3">The sequence shown here is derived from an EMBL/GenBank/DDBJ whole genome shotgun (WGS) entry which is preliminary data.</text>
</comment>